<accession>A0ABQ4AA46</accession>
<dbReference type="EMBL" id="BOMP01000010">
    <property type="protein sequence ID" value="GIE37868.1"/>
    <property type="molecule type" value="Genomic_DNA"/>
</dbReference>
<dbReference type="Proteomes" id="UP000631312">
    <property type="component" value="Unassembled WGS sequence"/>
</dbReference>
<keyword evidence="2" id="KW-1185">Reference proteome</keyword>
<gene>
    <name evidence="1" type="ORF">Alo02nite_07660</name>
</gene>
<reference evidence="1 2" key="1">
    <citation type="submission" date="2021-01" db="EMBL/GenBank/DDBJ databases">
        <title>Whole genome shotgun sequence of Actinoplanes lobatus NBRC 12513.</title>
        <authorList>
            <person name="Komaki H."/>
            <person name="Tamura T."/>
        </authorList>
    </citation>
    <scope>NUCLEOTIDE SEQUENCE [LARGE SCALE GENOMIC DNA]</scope>
    <source>
        <strain evidence="1 2">NBRC 12513</strain>
    </source>
</reference>
<organism evidence="1 2">
    <name type="scientific">Actinoplanes lobatus</name>
    <dbReference type="NCBI Taxonomy" id="113568"/>
    <lineage>
        <taxon>Bacteria</taxon>
        <taxon>Bacillati</taxon>
        <taxon>Actinomycetota</taxon>
        <taxon>Actinomycetes</taxon>
        <taxon>Micromonosporales</taxon>
        <taxon>Micromonosporaceae</taxon>
        <taxon>Actinoplanes</taxon>
    </lineage>
</organism>
<evidence type="ECO:0000313" key="2">
    <source>
        <dbReference type="Proteomes" id="UP000631312"/>
    </source>
</evidence>
<name>A0ABQ4AA46_9ACTN</name>
<sequence length="65" mass="6690">MRAVRGLGMRRRDLVSLAAGALSLAAAFILINTPLPADVGRGGGFVVVTEPGTPESGAACLEEYF</sequence>
<evidence type="ECO:0000313" key="1">
    <source>
        <dbReference type="EMBL" id="GIE37868.1"/>
    </source>
</evidence>
<comment type="caution">
    <text evidence="1">The sequence shown here is derived from an EMBL/GenBank/DDBJ whole genome shotgun (WGS) entry which is preliminary data.</text>
</comment>
<proteinExistence type="predicted"/>
<protein>
    <submittedName>
        <fullName evidence="1">Uncharacterized protein</fullName>
    </submittedName>
</protein>